<dbReference type="AlphaFoldDB" id="A0A1F4X6E6"/>
<dbReference type="Proteomes" id="UP000176815">
    <property type="component" value="Unassembled WGS sequence"/>
</dbReference>
<accession>A0A1F4X6E6</accession>
<sequence>MITPTICSSLHCNSYPCNYCEECSHAYFLGWATADKGKVYRWHFNPYYGFEFLKADFKTPLKKQYYKENHVVWKLIENWEDKIKYKNMWR</sequence>
<protein>
    <submittedName>
        <fullName evidence="1">Uncharacterized protein</fullName>
    </submittedName>
</protein>
<evidence type="ECO:0000313" key="1">
    <source>
        <dbReference type="EMBL" id="OGC77238.1"/>
    </source>
</evidence>
<organism evidence="1 2">
    <name type="scientific">candidate division WWE3 bacterium RIFOXYD1_FULL_39_9</name>
    <dbReference type="NCBI Taxonomy" id="1802649"/>
    <lineage>
        <taxon>Bacteria</taxon>
        <taxon>Katanobacteria</taxon>
    </lineage>
</organism>
<reference evidence="1 2" key="1">
    <citation type="journal article" date="2016" name="Nat. Commun.">
        <title>Thousands of microbial genomes shed light on interconnected biogeochemical processes in an aquifer system.</title>
        <authorList>
            <person name="Anantharaman K."/>
            <person name="Brown C.T."/>
            <person name="Hug L.A."/>
            <person name="Sharon I."/>
            <person name="Castelle C.J."/>
            <person name="Probst A.J."/>
            <person name="Thomas B.C."/>
            <person name="Singh A."/>
            <person name="Wilkins M.J."/>
            <person name="Karaoz U."/>
            <person name="Brodie E.L."/>
            <person name="Williams K.H."/>
            <person name="Hubbard S.S."/>
            <person name="Banfield J.F."/>
        </authorList>
    </citation>
    <scope>NUCLEOTIDE SEQUENCE [LARGE SCALE GENOMIC DNA]</scope>
</reference>
<evidence type="ECO:0000313" key="2">
    <source>
        <dbReference type="Proteomes" id="UP000176815"/>
    </source>
</evidence>
<comment type="caution">
    <text evidence="1">The sequence shown here is derived from an EMBL/GenBank/DDBJ whole genome shotgun (WGS) entry which is preliminary data.</text>
</comment>
<name>A0A1F4X6E6_UNCKA</name>
<gene>
    <name evidence="1" type="ORF">A2619_04455</name>
</gene>
<dbReference type="EMBL" id="MEWG01000024">
    <property type="protein sequence ID" value="OGC77238.1"/>
    <property type="molecule type" value="Genomic_DNA"/>
</dbReference>
<proteinExistence type="predicted"/>